<dbReference type="RefSeq" id="XP_001803889.1">
    <property type="nucleotide sequence ID" value="XM_001803837.1"/>
</dbReference>
<feature type="transmembrane region" description="Helical" evidence="5">
    <location>
        <begin position="323"/>
        <end position="343"/>
    </location>
</feature>
<gene>
    <name evidence="7" type="ORF">SNOG_13682</name>
</gene>
<dbReference type="GO" id="GO:0005886">
    <property type="term" value="C:plasma membrane"/>
    <property type="evidence" value="ECO:0000318"/>
    <property type="project" value="GO_Central"/>
</dbReference>
<evidence type="ECO:0000256" key="4">
    <source>
        <dbReference type="ARBA" id="ARBA00023136"/>
    </source>
</evidence>
<feature type="transmembrane region" description="Helical" evidence="5">
    <location>
        <begin position="364"/>
        <end position="384"/>
    </location>
</feature>
<dbReference type="Pfam" id="PF07690">
    <property type="entry name" value="MFS_1"/>
    <property type="match status" value="1"/>
</dbReference>
<evidence type="ECO:0000256" key="1">
    <source>
        <dbReference type="ARBA" id="ARBA00004141"/>
    </source>
</evidence>
<feature type="transmembrane region" description="Helical" evidence="5">
    <location>
        <begin position="298"/>
        <end position="317"/>
    </location>
</feature>
<feature type="domain" description="Major facilitator superfamily (MFS) profile" evidence="6">
    <location>
        <begin position="98"/>
        <end position="588"/>
    </location>
</feature>
<dbReference type="KEGG" id="pno:SNOG_13682"/>
<dbReference type="PANTHER" id="PTHR23501:SF94">
    <property type="entry name" value="MAJOR FACILITATOR SUPERFAMILY (MFS) PROFILE DOMAIN-CONTAINING PROTEIN"/>
    <property type="match status" value="1"/>
</dbReference>
<evidence type="ECO:0000256" key="3">
    <source>
        <dbReference type="ARBA" id="ARBA00022989"/>
    </source>
</evidence>
<feature type="transmembrane region" description="Helical" evidence="5">
    <location>
        <begin position="193"/>
        <end position="214"/>
    </location>
</feature>
<feature type="transmembrane region" description="Helical" evidence="5">
    <location>
        <begin position="226"/>
        <end position="248"/>
    </location>
</feature>
<dbReference type="GO" id="GO:0055085">
    <property type="term" value="P:transmembrane transport"/>
    <property type="evidence" value="ECO:0000318"/>
    <property type="project" value="GO_Central"/>
</dbReference>
<accession>Q0U3I2</accession>
<dbReference type="EMBL" id="CH445351">
    <property type="protein sequence ID" value="EAT79129.2"/>
    <property type="molecule type" value="Genomic_DNA"/>
</dbReference>
<protein>
    <recommendedName>
        <fullName evidence="6">Major facilitator superfamily (MFS) profile domain-containing protein</fullName>
    </recommendedName>
</protein>
<proteinExistence type="predicted"/>
<dbReference type="InterPro" id="IPR011701">
    <property type="entry name" value="MFS"/>
</dbReference>
<evidence type="ECO:0000313" key="7">
    <source>
        <dbReference type="EMBL" id="EAT79129.2"/>
    </source>
</evidence>
<evidence type="ECO:0000313" key="8">
    <source>
        <dbReference type="Proteomes" id="UP000001055"/>
    </source>
</evidence>
<dbReference type="eggNOG" id="KOG0254">
    <property type="taxonomic scope" value="Eukaryota"/>
</dbReference>
<dbReference type="FunCoup" id="Q0U3I2">
    <property type="interactions" value="56"/>
</dbReference>
<reference evidence="8" key="1">
    <citation type="journal article" date="2007" name="Plant Cell">
        <title>Dothideomycete-plant interactions illuminated by genome sequencing and EST analysis of the wheat pathogen Stagonospora nodorum.</title>
        <authorList>
            <person name="Hane J.K."/>
            <person name="Lowe R.G."/>
            <person name="Solomon P.S."/>
            <person name="Tan K.C."/>
            <person name="Schoch C.L."/>
            <person name="Spatafora J.W."/>
            <person name="Crous P.W."/>
            <person name="Kodira C."/>
            <person name="Birren B.W."/>
            <person name="Galagan J.E."/>
            <person name="Torriani S.F."/>
            <person name="McDonald B.A."/>
            <person name="Oliver R.P."/>
        </authorList>
    </citation>
    <scope>NUCLEOTIDE SEQUENCE [LARGE SCALE GENOMIC DNA]</scope>
    <source>
        <strain evidence="8">SN15 / ATCC MYA-4574 / FGSC 10173</strain>
    </source>
</reference>
<dbReference type="GO" id="GO:0022857">
    <property type="term" value="F:transmembrane transporter activity"/>
    <property type="evidence" value="ECO:0000318"/>
    <property type="project" value="GO_Central"/>
</dbReference>
<feature type="transmembrane region" description="Helical" evidence="5">
    <location>
        <begin position="564"/>
        <end position="583"/>
    </location>
</feature>
<dbReference type="Gene3D" id="1.20.1720.10">
    <property type="entry name" value="Multidrug resistance protein D"/>
    <property type="match status" value="1"/>
</dbReference>
<dbReference type="FunFam" id="1.20.1720.10:FF:000018">
    <property type="entry name" value="Putative MFS multidrug transporter"/>
    <property type="match status" value="1"/>
</dbReference>
<dbReference type="HOGENOM" id="CLU_000960_22_0_1"/>
<feature type="transmembrane region" description="Helical" evidence="5">
    <location>
        <begin position="96"/>
        <end position="117"/>
    </location>
</feature>
<feature type="transmembrane region" description="Helical" evidence="5">
    <location>
        <begin position="260"/>
        <end position="278"/>
    </location>
</feature>
<comment type="subcellular location">
    <subcellularLocation>
        <location evidence="1">Membrane</location>
        <topology evidence="1">Multi-pass membrane protein</topology>
    </subcellularLocation>
</comment>
<feature type="transmembrane region" description="Helical" evidence="5">
    <location>
        <begin position="456"/>
        <end position="479"/>
    </location>
</feature>
<keyword evidence="3 5" id="KW-1133">Transmembrane helix</keyword>
<dbReference type="Proteomes" id="UP000001055">
    <property type="component" value="Unassembled WGS sequence"/>
</dbReference>
<keyword evidence="4 5" id="KW-0472">Membrane</keyword>
<feature type="transmembrane region" description="Helical" evidence="5">
    <location>
        <begin position="137"/>
        <end position="156"/>
    </location>
</feature>
<organism evidence="7 8">
    <name type="scientific">Phaeosphaeria nodorum (strain SN15 / ATCC MYA-4574 / FGSC 10173)</name>
    <name type="common">Glume blotch fungus</name>
    <name type="synonym">Parastagonospora nodorum</name>
    <dbReference type="NCBI Taxonomy" id="321614"/>
    <lineage>
        <taxon>Eukaryota</taxon>
        <taxon>Fungi</taxon>
        <taxon>Dikarya</taxon>
        <taxon>Ascomycota</taxon>
        <taxon>Pezizomycotina</taxon>
        <taxon>Dothideomycetes</taxon>
        <taxon>Pleosporomycetidae</taxon>
        <taxon>Pleosporales</taxon>
        <taxon>Pleosporineae</taxon>
        <taxon>Phaeosphaeriaceae</taxon>
        <taxon>Parastagonospora</taxon>
    </lineage>
</organism>
<evidence type="ECO:0000256" key="2">
    <source>
        <dbReference type="ARBA" id="ARBA00022692"/>
    </source>
</evidence>
<evidence type="ECO:0000259" key="6">
    <source>
        <dbReference type="PROSITE" id="PS50850"/>
    </source>
</evidence>
<dbReference type="GeneID" id="5980809"/>
<dbReference type="AlphaFoldDB" id="Q0U3I2"/>
<feature type="transmembrane region" description="Helical" evidence="5">
    <location>
        <begin position="168"/>
        <end position="187"/>
    </location>
</feature>
<dbReference type="VEuPathDB" id="FungiDB:JI435_136820"/>
<sequence>MAAATESMRPGDADAWSASTKRNSALLSIPSYYTSFINEKIDDSESDKTFKEATVVTVRIVPMESVQKANIYIDVEAKGEAAVSIPETWTPNKNEWLIMISLAFISLMVALDSSILVTVLPVSPSNTHIRQKGTDFVAFWAGTSYLLTSAIFQPVIASISQTFGRQQLLVLSLIFFTVGTILCSVSKDFTTLLAGRSIQGVGGGGIICLTQVIFCDIVPLRQRPKYFPLVLGSWSFGSILGPLIGGVLTEKASWRWCFHINYPFCGIGFIVAIMFVRLNRVAEITLSQKLKQTDWIGALIFVGGMISFLVGLSWGGIQHPWNSAATLAPIVAGLFALVIFFWWQHFAQPHSLLPISIFYNWSAIAAFYCALVNGLILFTALYYIPFYFMSVRGQSPTEAGKDLLPAMCLLVPGSIVVSVITSRLGRFRWAIWGGWTVTTLASGLLLLFGIHTSDVVLYVILAVFGIGTGMVLTSVNVGIQAISRPEDCSMAASMYGFFRSLGMPLGVALAGTIFQNAMSENLAASGLPAEIAHDSERWVYVLRTMADGPQKTAILEAYMKGFQYVFMMMTGISGSALAVSFVIRKFSMDKALSTHFTAR</sequence>
<dbReference type="InParanoid" id="Q0U3I2"/>
<dbReference type="SUPFAM" id="SSF103473">
    <property type="entry name" value="MFS general substrate transporter"/>
    <property type="match status" value="2"/>
</dbReference>
<name>Q0U3I2_PHANO</name>
<dbReference type="Gene3D" id="1.20.1250.20">
    <property type="entry name" value="MFS general substrate transporter like domains"/>
    <property type="match status" value="1"/>
</dbReference>
<keyword evidence="2 5" id="KW-0812">Transmembrane</keyword>
<dbReference type="PROSITE" id="PS50850">
    <property type="entry name" value="MFS"/>
    <property type="match status" value="1"/>
</dbReference>
<feature type="transmembrane region" description="Helical" evidence="5">
    <location>
        <begin position="500"/>
        <end position="518"/>
    </location>
</feature>
<dbReference type="FunFam" id="1.20.1250.20:FF:000786">
    <property type="entry name" value="MFS multidrug transporter, putative"/>
    <property type="match status" value="1"/>
</dbReference>
<dbReference type="InterPro" id="IPR020846">
    <property type="entry name" value="MFS_dom"/>
</dbReference>
<dbReference type="InterPro" id="IPR036259">
    <property type="entry name" value="MFS_trans_sf"/>
</dbReference>
<feature type="transmembrane region" description="Helical" evidence="5">
    <location>
        <begin position="404"/>
        <end position="422"/>
    </location>
</feature>
<feature type="transmembrane region" description="Helical" evidence="5">
    <location>
        <begin position="429"/>
        <end position="450"/>
    </location>
</feature>
<evidence type="ECO:0000256" key="5">
    <source>
        <dbReference type="SAM" id="Phobius"/>
    </source>
</evidence>
<dbReference type="PANTHER" id="PTHR23501">
    <property type="entry name" value="MAJOR FACILITATOR SUPERFAMILY"/>
    <property type="match status" value="1"/>
</dbReference>